<dbReference type="Gene3D" id="3.40.50.1820">
    <property type="entry name" value="alpha/beta hydrolase"/>
    <property type="match status" value="1"/>
</dbReference>
<proteinExistence type="predicted"/>
<feature type="domain" description="AB hydrolase-1" evidence="1">
    <location>
        <begin position="11"/>
        <end position="247"/>
    </location>
</feature>
<dbReference type="STRING" id="77044.A0A1W2TXM6"/>
<dbReference type="InterPro" id="IPR029058">
    <property type="entry name" value="AB_hydrolase_fold"/>
</dbReference>
<dbReference type="InterPro" id="IPR052897">
    <property type="entry name" value="Sec-Metab_Biosynth_Hydrolase"/>
</dbReference>
<evidence type="ECO:0000259" key="1">
    <source>
        <dbReference type="Pfam" id="PF12697"/>
    </source>
</evidence>
<dbReference type="PANTHER" id="PTHR37017">
    <property type="entry name" value="AB HYDROLASE-1 DOMAIN-CONTAINING PROTEIN-RELATED"/>
    <property type="match status" value="1"/>
</dbReference>
<dbReference type="Pfam" id="PF12697">
    <property type="entry name" value="Abhydrolase_6"/>
    <property type="match status" value="1"/>
</dbReference>
<protein>
    <recommendedName>
        <fullName evidence="1">AB hydrolase-1 domain-containing protein</fullName>
    </recommendedName>
</protein>
<keyword evidence="3" id="KW-1185">Reference proteome</keyword>
<dbReference type="AlphaFoldDB" id="A0A1W2TXM6"/>
<dbReference type="OMA" id="GIDMIER"/>
<dbReference type="EMBL" id="DF977578">
    <property type="protein sequence ID" value="GAP93475.1"/>
    <property type="molecule type" value="Genomic_DNA"/>
</dbReference>
<evidence type="ECO:0000313" key="2">
    <source>
        <dbReference type="EMBL" id="GAP93475.1"/>
    </source>
</evidence>
<gene>
    <name evidence="2" type="ORF">SAMD00023353_13300020</name>
</gene>
<accession>A0A1W2TXM6</accession>
<dbReference type="OrthoDB" id="1263307at2759"/>
<dbReference type="InterPro" id="IPR000073">
    <property type="entry name" value="AB_hydrolase_1"/>
</dbReference>
<dbReference type="SUPFAM" id="SSF53474">
    <property type="entry name" value="alpha/beta-Hydrolases"/>
    <property type="match status" value="1"/>
</dbReference>
<dbReference type="Proteomes" id="UP000054516">
    <property type="component" value="Unassembled WGS sequence"/>
</dbReference>
<sequence length="256" mass="27347">MSKPFFVLSTGSFAPPAFYDNLVDRLGENGYEMKVLHLPSVGRAAGEGRDTPPGTMYEDAALIAKEVEALADAGKEVILVAHSYGGMPATESTKGLSVQERLKQGKKGGLVRLAYKTVLLTNPGHSASDVLGTPPFQPDENGWLHMPDDLEISAATCFSDLPREEGVLLAAQFALHSAVSFTNSLTHAGYKDVPVSYLVCEKDLIISPDVQRKGIDMIEAETGSKVDVTSIDAGHCPTGSMLDTVVEWLVGVARRS</sequence>
<name>A0A1W2TXM6_ROSNE</name>
<dbReference type="PANTHER" id="PTHR37017:SF13">
    <property type="entry name" value="AB HYDROLASE-1 DOMAIN-CONTAINING PROTEIN"/>
    <property type="match status" value="1"/>
</dbReference>
<reference evidence="2" key="1">
    <citation type="submission" date="2016-03" db="EMBL/GenBank/DDBJ databases">
        <title>Draft genome sequence of Rosellinia necatrix.</title>
        <authorList>
            <person name="Kanematsu S."/>
        </authorList>
    </citation>
    <scope>NUCLEOTIDE SEQUENCE [LARGE SCALE GENOMIC DNA]</scope>
    <source>
        <strain evidence="2">W97</strain>
    </source>
</reference>
<evidence type="ECO:0000313" key="3">
    <source>
        <dbReference type="Proteomes" id="UP000054516"/>
    </source>
</evidence>
<organism evidence="2">
    <name type="scientific">Rosellinia necatrix</name>
    <name type="common">White root-rot fungus</name>
    <dbReference type="NCBI Taxonomy" id="77044"/>
    <lineage>
        <taxon>Eukaryota</taxon>
        <taxon>Fungi</taxon>
        <taxon>Dikarya</taxon>
        <taxon>Ascomycota</taxon>
        <taxon>Pezizomycotina</taxon>
        <taxon>Sordariomycetes</taxon>
        <taxon>Xylariomycetidae</taxon>
        <taxon>Xylariales</taxon>
        <taxon>Xylariaceae</taxon>
        <taxon>Rosellinia</taxon>
    </lineage>
</organism>